<name>A0ABV5G5F0_9MICC</name>
<evidence type="ECO:0000313" key="2">
    <source>
        <dbReference type="EMBL" id="MFB9074176.1"/>
    </source>
</evidence>
<comment type="caution">
    <text evidence="2">The sequence shown here is derived from an EMBL/GenBank/DDBJ whole genome shotgun (WGS) entry which is preliminary data.</text>
</comment>
<evidence type="ECO:0000313" key="3">
    <source>
        <dbReference type="Proteomes" id="UP001589575"/>
    </source>
</evidence>
<evidence type="ECO:0000256" key="1">
    <source>
        <dbReference type="SAM" id="MobiDB-lite"/>
    </source>
</evidence>
<reference evidence="2 3" key="1">
    <citation type="submission" date="2024-09" db="EMBL/GenBank/DDBJ databases">
        <authorList>
            <person name="Sun Q."/>
            <person name="Mori K."/>
        </authorList>
    </citation>
    <scope>NUCLEOTIDE SEQUENCE [LARGE SCALE GENOMIC DNA]</scope>
    <source>
        <strain evidence="2 3">CCM 7609</strain>
    </source>
</reference>
<feature type="region of interest" description="Disordered" evidence="1">
    <location>
        <begin position="1"/>
        <end position="61"/>
    </location>
</feature>
<proteinExistence type="predicted"/>
<dbReference type="Proteomes" id="UP001589575">
    <property type="component" value="Unassembled WGS sequence"/>
</dbReference>
<keyword evidence="3" id="KW-1185">Reference proteome</keyword>
<gene>
    <name evidence="2" type="ORF">ACFFX0_24460</name>
</gene>
<organism evidence="2 3">
    <name type="scientific">Citricoccus parietis</name>
    <dbReference type="NCBI Taxonomy" id="592307"/>
    <lineage>
        <taxon>Bacteria</taxon>
        <taxon>Bacillati</taxon>
        <taxon>Actinomycetota</taxon>
        <taxon>Actinomycetes</taxon>
        <taxon>Micrococcales</taxon>
        <taxon>Micrococcaceae</taxon>
        <taxon>Citricoccus</taxon>
    </lineage>
</organism>
<sequence length="113" mass="11453">MRRGHGPPRGGGRDQRRRPAPLPQGCGRALAPGAGPVPGPPRGRRGRDAAPGVLPAGPVVGRRGARLPQRLTVISTESAFSAREGTSPSTCCRVAAISRSPASSWAALSASCG</sequence>
<accession>A0ABV5G5F0</accession>
<protein>
    <submittedName>
        <fullName evidence="2">Uncharacterized protein</fullName>
    </submittedName>
</protein>
<dbReference type="EMBL" id="JBHMFI010000002">
    <property type="protein sequence ID" value="MFB9074176.1"/>
    <property type="molecule type" value="Genomic_DNA"/>
</dbReference>